<keyword evidence="6" id="KW-1185">Reference proteome</keyword>
<accession>A0A2T8HQ06</accession>
<sequence length="348" mass="36632">MRLTTLTALTALTLGFTASMSAGAMAETLRISTFVPPNHAFNRALAAWGEELSEATSGELTVEIFPAGQLGPPPRQFDLVRSGGADISVILNGATPGRFPMTELAGLPLTHPSAGLDSAITSRRLTELAPEYLAGEYEGTRILWMAVTPPLKIHLSSVDPSNLENLQGLRIRYAGTTWQQILEALGASPVPVPPAEAADAMSRGVVDGASFPFEATMSFDLAPVSEYSLEPGLASATFAVIMGDDAYNRLTPEHQALIDSTTGPDRAEWFGMMWDEGEAHGRQYMVDAGVNIVTMDAAQITSMTEAFSGIVSESIDAVGGDAAGFVAAYTEQPDCGPPIPGGPHPVEP</sequence>
<dbReference type="Proteomes" id="UP000245911">
    <property type="component" value="Unassembled WGS sequence"/>
</dbReference>
<evidence type="ECO:0000256" key="1">
    <source>
        <dbReference type="ARBA" id="ARBA00004418"/>
    </source>
</evidence>
<protein>
    <recommendedName>
        <fullName evidence="7">C4-dicarboxylate ABC transporter substrate-binding protein</fullName>
    </recommendedName>
</protein>
<proteinExistence type="predicted"/>
<dbReference type="PANTHER" id="PTHR33376:SF15">
    <property type="entry name" value="BLL6794 PROTEIN"/>
    <property type="match status" value="1"/>
</dbReference>
<comment type="caution">
    <text evidence="5">The sequence shown here is derived from an EMBL/GenBank/DDBJ whole genome shotgun (WGS) entry which is preliminary data.</text>
</comment>
<dbReference type="PANTHER" id="PTHR33376">
    <property type="match status" value="1"/>
</dbReference>
<dbReference type="RefSeq" id="WP_116559792.1">
    <property type="nucleotide sequence ID" value="NZ_QDKM01000012.1"/>
</dbReference>
<evidence type="ECO:0000256" key="4">
    <source>
        <dbReference type="SAM" id="SignalP"/>
    </source>
</evidence>
<evidence type="ECO:0008006" key="7">
    <source>
        <dbReference type="Google" id="ProtNLM"/>
    </source>
</evidence>
<feature type="signal peptide" evidence="4">
    <location>
        <begin position="1"/>
        <end position="26"/>
    </location>
</feature>
<dbReference type="Gene3D" id="3.40.190.170">
    <property type="entry name" value="Bacterial extracellular solute-binding protein, family 7"/>
    <property type="match status" value="1"/>
</dbReference>
<dbReference type="InterPro" id="IPR038404">
    <property type="entry name" value="TRAP_DctP_sf"/>
</dbReference>
<dbReference type="GO" id="GO:0042597">
    <property type="term" value="C:periplasmic space"/>
    <property type="evidence" value="ECO:0007669"/>
    <property type="project" value="UniProtKB-SubCell"/>
</dbReference>
<dbReference type="AlphaFoldDB" id="A0A2T8HQ06"/>
<dbReference type="Pfam" id="PF03480">
    <property type="entry name" value="DctP"/>
    <property type="match status" value="1"/>
</dbReference>
<keyword evidence="3" id="KW-0574">Periplasm</keyword>
<evidence type="ECO:0000313" key="5">
    <source>
        <dbReference type="EMBL" id="PVH27529.1"/>
    </source>
</evidence>
<gene>
    <name evidence="5" type="ORF">DDE20_17325</name>
</gene>
<feature type="chain" id="PRO_5015686658" description="C4-dicarboxylate ABC transporter substrate-binding protein" evidence="4">
    <location>
        <begin position="27"/>
        <end position="348"/>
    </location>
</feature>
<evidence type="ECO:0000256" key="3">
    <source>
        <dbReference type="ARBA" id="ARBA00022764"/>
    </source>
</evidence>
<keyword evidence="2 4" id="KW-0732">Signal</keyword>
<dbReference type="OrthoDB" id="7822595at2"/>
<reference evidence="5 6" key="1">
    <citation type="submission" date="2018-04" db="EMBL/GenBank/DDBJ databases">
        <title>Pararhodobacter oceanense sp. nov., isolated from marine intertidal sediment.</title>
        <authorList>
            <person name="Wang X.-L."/>
            <person name="Du Z.-J."/>
        </authorList>
    </citation>
    <scope>NUCLEOTIDE SEQUENCE [LARGE SCALE GENOMIC DNA]</scope>
    <source>
        <strain evidence="5 6">AM505</strain>
    </source>
</reference>
<dbReference type="InterPro" id="IPR018389">
    <property type="entry name" value="DctP_fam"/>
</dbReference>
<dbReference type="CDD" id="cd13665">
    <property type="entry name" value="PBP2_TRAP_Dctp3_4"/>
    <property type="match status" value="1"/>
</dbReference>
<comment type="subcellular location">
    <subcellularLocation>
        <location evidence="1">Periplasm</location>
    </subcellularLocation>
</comment>
<dbReference type="GO" id="GO:0055085">
    <property type="term" value="P:transmembrane transport"/>
    <property type="evidence" value="ECO:0007669"/>
    <property type="project" value="InterPro"/>
</dbReference>
<name>A0A2T8HQ06_9RHOB</name>
<dbReference type="EMBL" id="QDKM01000012">
    <property type="protein sequence ID" value="PVH27529.1"/>
    <property type="molecule type" value="Genomic_DNA"/>
</dbReference>
<organism evidence="5 6">
    <name type="scientific">Pararhodobacter oceanensis</name>
    <dbReference type="NCBI Taxonomy" id="2172121"/>
    <lineage>
        <taxon>Bacteria</taxon>
        <taxon>Pseudomonadati</taxon>
        <taxon>Pseudomonadota</taxon>
        <taxon>Alphaproteobacteria</taxon>
        <taxon>Rhodobacterales</taxon>
        <taxon>Paracoccaceae</taxon>
        <taxon>Pararhodobacter</taxon>
    </lineage>
</organism>
<dbReference type="NCBIfam" id="NF037995">
    <property type="entry name" value="TRAP_S1"/>
    <property type="match status" value="1"/>
</dbReference>
<evidence type="ECO:0000256" key="2">
    <source>
        <dbReference type="ARBA" id="ARBA00022729"/>
    </source>
</evidence>
<evidence type="ECO:0000313" key="6">
    <source>
        <dbReference type="Proteomes" id="UP000245911"/>
    </source>
</evidence>